<evidence type="ECO:0000259" key="2">
    <source>
        <dbReference type="Pfam" id="PF13472"/>
    </source>
</evidence>
<proteinExistence type="predicted"/>
<dbReference type="Pfam" id="PF13472">
    <property type="entry name" value="Lipase_GDSL_2"/>
    <property type="match status" value="1"/>
</dbReference>
<dbReference type="InterPro" id="IPR013830">
    <property type="entry name" value="SGNH_hydro"/>
</dbReference>
<reference evidence="3 4" key="1">
    <citation type="journal article" date="2016" name="Nat. Commun.">
        <title>Thousands of microbial genomes shed light on interconnected biogeochemical processes in an aquifer system.</title>
        <authorList>
            <person name="Anantharaman K."/>
            <person name="Brown C.T."/>
            <person name="Hug L.A."/>
            <person name="Sharon I."/>
            <person name="Castelle C.J."/>
            <person name="Probst A.J."/>
            <person name="Thomas B.C."/>
            <person name="Singh A."/>
            <person name="Wilkins M.J."/>
            <person name="Karaoz U."/>
            <person name="Brodie E.L."/>
            <person name="Williams K.H."/>
            <person name="Hubbard S.S."/>
            <person name="Banfield J.F."/>
        </authorList>
    </citation>
    <scope>NUCLEOTIDE SEQUENCE [LARGE SCALE GENOMIC DNA]</scope>
</reference>
<sequence>MNKKWLLLILVVIQAVIIVYLIQQYRLKARNQRAASLNFLSKTMAVKNRQTDLKYFYEPKANSIINQADFQKPFPAKYTINSDRLNERFDYDPKQAGNHHRIVTLGDSYTFGLYVNTFENYSEVLEKMFQQPACLAKKPVEVINLGVWGYDLHYSLERYRLRGIKYQPDMLIWLIKQDDLEQINEQMIPIEEQCTQELIDKRQLNDLNKPGYLECYREAITNIQTELGLKKNLERLDRIVNQYLPLLPERIVLVGLANTQASYKSWIKTLTKRRAGITYLELPNLHQNSKNYFAPNDYHPNAQGHKYLAKWLFDYLLETTELKCQ</sequence>
<keyword evidence="1" id="KW-0472">Membrane</keyword>
<dbReference type="SUPFAM" id="SSF52266">
    <property type="entry name" value="SGNH hydrolase"/>
    <property type="match status" value="1"/>
</dbReference>
<comment type="caution">
    <text evidence="3">The sequence shown here is derived from an EMBL/GenBank/DDBJ whole genome shotgun (WGS) entry which is preliminary data.</text>
</comment>
<evidence type="ECO:0000313" key="4">
    <source>
        <dbReference type="Proteomes" id="UP000178450"/>
    </source>
</evidence>
<dbReference type="Proteomes" id="UP000178450">
    <property type="component" value="Unassembled WGS sequence"/>
</dbReference>
<keyword evidence="1" id="KW-1133">Transmembrane helix</keyword>
<evidence type="ECO:0000256" key="1">
    <source>
        <dbReference type="SAM" id="Phobius"/>
    </source>
</evidence>
<gene>
    <name evidence="3" type="ORF">A2209_00900</name>
</gene>
<accession>A0A1F7KFB4</accession>
<name>A0A1F7KFB4_9BACT</name>
<dbReference type="AlphaFoldDB" id="A0A1F7KFB4"/>
<protein>
    <recommendedName>
        <fullName evidence="2">SGNH hydrolase-type esterase domain-containing protein</fullName>
    </recommendedName>
</protein>
<evidence type="ECO:0000313" key="3">
    <source>
        <dbReference type="EMBL" id="OGK66542.1"/>
    </source>
</evidence>
<feature type="transmembrane region" description="Helical" evidence="1">
    <location>
        <begin position="6"/>
        <end position="23"/>
    </location>
</feature>
<feature type="domain" description="SGNH hydrolase-type esterase" evidence="2">
    <location>
        <begin position="105"/>
        <end position="306"/>
    </location>
</feature>
<keyword evidence="1" id="KW-0812">Transmembrane</keyword>
<dbReference type="Gene3D" id="3.40.50.1110">
    <property type="entry name" value="SGNH hydrolase"/>
    <property type="match status" value="1"/>
</dbReference>
<dbReference type="CDD" id="cd00229">
    <property type="entry name" value="SGNH_hydrolase"/>
    <property type="match status" value="1"/>
</dbReference>
<dbReference type="InterPro" id="IPR036514">
    <property type="entry name" value="SGNH_hydro_sf"/>
</dbReference>
<dbReference type="EMBL" id="MGBG01000006">
    <property type="protein sequence ID" value="OGK66542.1"/>
    <property type="molecule type" value="Genomic_DNA"/>
</dbReference>
<organism evidence="3 4">
    <name type="scientific">Candidatus Roizmanbacteria bacterium RIFOXYA1_FULL_41_12</name>
    <dbReference type="NCBI Taxonomy" id="1802082"/>
    <lineage>
        <taxon>Bacteria</taxon>
        <taxon>Candidatus Roizmaniibacteriota</taxon>
    </lineage>
</organism>